<organism evidence="9 10">
    <name type="scientific">Psychrobacillus lasiicapitis</name>
    <dbReference type="NCBI Taxonomy" id="1636719"/>
    <lineage>
        <taxon>Bacteria</taxon>
        <taxon>Bacillati</taxon>
        <taxon>Bacillota</taxon>
        <taxon>Bacilli</taxon>
        <taxon>Bacillales</taxon>
        <taxon>Bacillaceae</taxon>
        <taxon>Psychrobacillus</taxon>
    </lineage>
</organism>
<evidence type="ECO:0000313" key="9">
    <source>
        <dbReference type="EMBL" id="TQR10222.1"/>
    </source>
</evidence>
<feature type="transmembrane region" description="Helical" evidence="7">
    <location>
        <begin position="12"/>
        <end position="36"/>
    </location>
</feature>
<reference evidence="9 10" key="1">
    <citation type="submission" date="2019-05" db="EMBL/GenBank/DDBJ databases">
        <title>Psychrobacillus vulpis sp. nov., a new species isolated from feces of a red fox that inhabits in The Tablas de Daimiel Natural Park, Albacete, Spain.</title>
        <authorList>
            <person name="Rodriguez M."/>
            <person name="Reina J.C."/>
            <person name="Bejar V."/>
            <person name="Llamas I."/>
        </authorList>
    </citation>
    <scope>NUCLEOTIDE SEQUENCE [LARGE SCALE GENOMIC DNA]</scope>
    <source>
        <strain evidence="9 10">NEAU-3TGS17</strain>
    </source>
</reference>
<evidence type="ECO:0000256" key="6">
    <source>
        <dbReference type="ARBA" id="ARBA00023136"/>
    </source>
</evidence>
<feature type="transmembrane region" description="Helical" evidence="7">
    <location>
        <begin position="99"/>
        <end position="117"/>
    </location>
</feature>
<dbReference type="Pfam" id="PF07690">
    <property type="entry name" value="MFS_1"/>
    <property type="match status" value="2"/>
</dbReference>
<dbReference type="InterPro" id="IPR036259">
    <property type="entry name" value="MFS_trans_sf"/>
</dbReference>
<dbReference type="PANTHER" id="PTHR23517:SF3">
    <property type="entry name" value="INTEGRAL MEMBRANE TRANSPORT PROTEIN"/>
    <property type="match status" value="1"/>
</dbReference>
<keyword evidence="2" id="KW-0813">Transport</keyword>
<dbReference type="PROSITE" id="PS00216">
    <property type="entry name" value="SUGAR_TRANSPORT_1"/>
    <property type="match status" value="1"/>
</dbReference>
<feature type="domain" description="Major facilitator superfamily (MFS) profile" evidence="8">
    <location>
        <begin position="9"/>
        <end position="417"/>
    </location>
</feature>
<feature type="transmembrane region" description="Helical" evidence="7">
    <location>
        <begin position="74"/>
        <end position="93"/>
    </location>
</feature>
<evidence type="ECO:0000256" key="1">
    <source>
        <dbReference type="ARBA" id="ARBA00004651"/>
    </source>
</evidence>
<dbReference type="PANTHER" id="PTHR23517">
    <property type="entry name" value="RESISTANCE PROTEIN MDTM, PUTATIVE-RELATED-RELATED"/>
    <property type="match status" value="1"/>
</dbReference>
<evidence type="ECO:0000259" key="8">
    <source>
        <dbReference type="PROSITE" id="PS50850"/>
    </source>
</evidence>
<dbReference type="InterPro" id="IPR020846">
    <property type="entry name" value="MFS_dom"/>
</dbReference>
<dbReference type="InterPro" id="IPR050171">
    <property type="entry name" value="MFS_Transporters"/>
</dbReference>
<feature type="transmembrane region" description="Helical" evidence="7">
    <location>
        <begin position="395"/>
        <end position="413"/>
    </location>
</feature>
<dbReference type="GO" id="GO:0022857">
    <property type="term" value="F:transmembrane transporter activity"/>
    <property type="evidence" value="ECO:0007669"/>
    <property type="project" value="InterPro"/>
</dbReference>
<keyword evidence="5 7" id="KW-1133">Transmembrane helix</keyword>
<keyword evidence="4 7" id="KW-0812">Transmembrane</keyword>
<dbReference type="PROSITE" id="PS50850">
    <property type="entry name" value="MFS"/>
    <property type="match status" value="1"/>
</dbReference>
<dbReference type="CDD" id="cd17329">
    <property type="entry name" value="MFS_MdtH_MDR_like"/>
    <property type="match status" value="1"/>
</dbReference>
<dbReference type="OrthoDB" id="9793283at2"/>
<sequence length="425" mass="47653">MRIRDWDRPLKVRLFGEFFSNLSFWMVFPFLAIYFADEFGTSMAGILLVISQVFSVAANLIGGYCADRFGRRTMLFFSATVEGAAFILFAFANSPWLDSPLLSFVAFTIAGVAGSFYHPASQAIVADVVPESDRSTVFSVFYTSINISVVIGPIVGAVLFFQYRFALLLTAGLIFCLVGLALRLLTEETLPEEMKKQLVARGGNGWMQVVVDQVKAYGLIVRDRVFLLYVIAGILLGQTFMQLDLLIPVYMKEVIDKQVLGNFFGREWAVTGEGSFGILLSENGLLVVLLTVFVSRWMTKYPEKWVFFLSSFLYMIAMLIFPMTANFWVFLIAMAIFTLGELATVGLQESFVSKLAPADMRGQYFAAASLRYTIGRTIAPLVFPLVTWIGFTWTFVILAVLAIGSGFIYLVMFKEYDKRRKEIAL</sequence>
<dbReference type="RefSeq" id="WP_142540241.1">
    <property type="nucleotide sequence ID" value="NZ_BMIE01000010.1"/>
</dbReference>
<keyword evidence="10" id="KW-1185">Reference proteome</keyword>
<dbReference type="InterPro" id="IPR005829">
    <property type="entry name" value="Sugar_transporter_CS"/>
</dbReference>
<evidence type="ECO:0000256" key="3">
    <source>
        <dbReference type="ARBA" id="ARBA00022475"/>
    </source>
</evidence>
<proteinExistence type="predicted"/>
<feature type="transmembrane region" description="Helical" evidence="7">
    <location>
        <begin position="42"/>
        <end position="62"/>
    </location>
</feature>
<name>A0A544SYD3_9BACI</name>
<feature type="transmembrane region" description="Helical" evidence="7">
    <location>
        <begin position="225"/>
        <end position="243"/>
    </location>
</feature>
<comment type="subcellular location">
    <subcellularLocation>
        <location evidence="1">Cell membrane</location>
        <topology evidence="1">Multi-pass membrane protein</topology>
    </subcellularLocation>
</comment>
<dbReference type="Gene3D" id="1.20.1250.20">
    <property type="entry name" value="MFS general substrate transporter like domains"/>
    <property type="match status" value="2"/>
</dbReference>
<dbReference type="SUPFAM" id="SSF103473">
    <property type="entry name" value="MFS general substrate transporter"/>
    <property type="match status" value="1"/>
</dbReference>
<dbReference type="GO" id="GO:0005886">
    <property type="term" value="C:plasma membrane"/>
    <property type="evidence" value="ECO:0007669"/>
    <property type="project" value="UniProtKB-SubCell"/>
</dbReference>
<gene>
    <name evidence="9" type="ORF">FG382_17805</name>
</gene>
<dbReference type="EMBL" id="VDGH01000011">
    <property type="protein sequence ID" value="TQR10222.1"/>
    <property type="molecule type" value="Genomic_DNA"/>
</dbReference>
<dbReference type="AlphaFoldDB" id="A0A544SYD3"/>
<keyword evidence="6 7" id="KW-0472">Membrane</keyword>
<accession>A0A544SYD3</accession>
<feature type="transmembrane region" description="Helical" evidence="7">
    <location>
        <begin position="305"/>
        <end position="321"/>
    </location>
</feature>
<evidence type="ECO:0000313" key="10">
    <source>
        <dbReference type="Proteomes" id="UP000317316"/>
    </source>
</evidence>
<evidence type="ECO:0000256" key="5">
    <source>
        <dbReference type="ARBA" id="ARBA00022989"/>
    </source>
</evidence>
<keyword evidence="3" id="KW-1003">Cell membrane</keyword>
<evidence type="ECO:0000256" key="2">
    <source>
        <dbReference type="ARBA" id="ARBA00022448"/>
    </source>
</evidence>
<dbReference type="Proteomes" id="UP000317316">
    <property type="component" value="Unassembled WGS sequence"/>
</dbReference>
<evidence type="ECO:0000256" key="4">
    <source>
        <dbReference type="ARBA" id="ARBA00022692"/>
    </source>
</evidence>
<dbReference type="InterPro" id="IPR011701">
    <property type="entry name" value="MFS"/>
</dbReference>
<feature type="transmembrane region" description="Helical" evidence="7">
    <location>
        <begin position="274"/>
        <end position="293"/>
    </location>
</feature>
<protein>
    <submittedName>
        <fullName evidence="9">MFS transporter</fullName>
    </submittedName>
</protein>
<comment type="caution">
    <text evidence="9">The sequence shown here is derived from an EMBL/GenBank/DDBJ whole genome shotgun (WGS) entry which is preliminary data.</text>
</comment>
<evidence type="ECO:0000256" key="7">
    <source>
        <dbReference type="SAM" id="Phobius"/>
    </source>
</evidence>
<feature type="transmembrane region" description="Helical" evidence="7">
    <location>
        <begin position="165"/>
        <end position="186"/>
    </location>
</feature>
<feature type="transmembrane region" description="Helical" evidence="7">
    <location>
        <begin position="137"/>
        <end position="159"/>
    </location>
</feature>